<organism evidence="3">
    <name type="scientific">Onchocerca flexuosa</name>
    <dbReference type="NCBI Taxonomy" id="387005"/>
    <lineage>
        <taxon>Eukaryota</taxon>
        <taxon>Metazoa</taxon>
        <taxon>Ecdysozoa</taxon>
        <taxon>Nematoda</taxon>
        <taxon>Chromadorea</taxon>
        <taxon>Rhabditida</taxon>
        <taxon>Spirurina</taxon>
        <taxon>Spiruromorpha</taxon>
        <taxon>Filarioidea</taxon>
        <taxon>Onchocercidae</taxon>
        <taxon>Onchocerca</taxon>
    </lineage>
</organism>
<proteinExistence type="predicted"/>
<accession>A0A183I1U6</accession>
<protein>
    <submittedName>
        <fullName evidence="1 3">Uncharacterized protein</fullName>
    </submittedName>
</protein>
<name>A0A183I1U6_9BILA</name>
<evidence type="ECO:0000313" key="1">
    <source>
        <dbReference type="EMBL" id="OZC07449.1"/>
    </source>
</evidence>
<keyword evidence="2" id="KW-1185">Reference proteome</keyword>
<sequence>MNFIAQLRDLIKFYLGHYNSSTKSSECVLARQATSLVILHIRDTGRLFLNVEKSRRNHH</sequence>
<evidence type="ECO:0000313" key="2">
    <source>
        <dbReference type="Proteomes" id="UP000242913"/>
    </source>
</evidence>
<dbReference type="EMBL" id="KZ270032">
    <property type="protein sequence ID" value="OZC07449.1"/>
    <property type="molecule type" value="Genomic_DNA"/>
</dbReference>
<evidence type="ECO:0000313" key="3">
    <source>
        <dbReference type="WBParaSite" id="OFLC_0001370901-mRNA-1"/>
    </source>
</evidence>
<dbReference type="WBParaSite" id="OFLC_0001370901-mRNA-1">
    <property type="protein sequence ID" value="OFLC_0001370901-mRNA-1"/>
    <property type="gene ID" value="OFLC_0001370901"/>
</dbReference>
<dbReference type="AlphaFoldDB" id="A0A183I1U6"/>
<dbReference type="Proteomes" id="UP000242913">
    <property type="component" value="Unassembled WGS sequence"/>
</dbReference>
<reference evidence="3" key="2">
    <citation type="submission" date="2016-06" db="UniProtKB">
        <authorList>
            <consortium name="WormBaseParasite"/>
        </authorList>
    </citation>
    <scope>IDENTIFICATION</scope>
</reference>
<reference evidence="1 2" key="1">
    <citation type="submission" date="2015-12" db="EMBL/GenBank/DDBJ databases">
        <title>Draft genome of the nematode, Onchocerca flexuosa.</title>
        <authorList>
            <person name="Mitreva M."/>
        </authorList>
    </citation>
    <scope>NUCLEOTIDE SEQUENCE [LARGE SCALE GENOMIC DNA]</scope>
    <source>
        <strain evidence="1">Red Deer</strain>
    </source>
</reference>
<gene>
    <name evidence="1" type="ORF">X798_05586</name>
</gene>